<keyword evidence="3" id="KW-1185">Reference proteome</keyword>
<evidence type="ECO:0000256" key="1">
    <source>
        <dbReference type="SAM" id="MobiDB-lite"/>
    </source>
</evidence>
<comment type="caution">
    <text evidence="2">The sequence shown here is derived from an EMBL/GenBank/DDBJ whole genome shotgun (WGS) entry which is preliminary data.</text>
</comment>
<reference evidence="2" key="1">
    <citation type="journal article" date="2022" name="bioRxiv">
        <title>Sequencing and chromosome-scale assembly of the giantPleurodeles waltlgenome.</title>
        <authorList>
            <person name="Brown T."/>
            <person name="Elewa A."/>
            <person name="Iarovenko S."/>
            <person name="Subramanian E."/>
            <person name="Araus A.J."/>
            <person name="Petzold A."/>
            <person name="Susuki M."/>
            <person name="Suzuki K.-i.T."/>
            <person name="Hayashi T."/>
            <person name="Toyoda A."/>
            <person name="Oliveira C."/>
            <person name="Osipova E."/>
            <person name="Leigh N.D."/>
            <person name="Simon A."/>
            <person name="Yun M.H."/>
        </authorList>
    </citation>
    <scope>NUCLEOTIDE SEQUENCE</scope>
    <source>
        <strain evidence="2">20211129_DDA</strain>
        <tissue evidence="2">Liver</tissue>
    </source>
</reference>
<organism evidence="2 3">
    <name type="scientific">Pleurodeles waltl</name>
    <name type="common">Iberian ribbed newt</name>
    <dbReference type="NCBI Taxonomy" id="8319"/>
    <lineage>
        <taxon>Eukaryota</taxon>
        <taxon>Metazoa</taxon>
        <taxon>Chordata</taxon>
        <taxon>Craniata</taxon>
        <taxon>Vertebrata</taxon>
        <taxon>Euteleostomi</taxon>
        <taxon>Amphibia</taxon>
        <taxon>Batrachia</taxon>
        <taxon>Caudata</taxon>
        <taxon>Salamandroidea</taxon>
        <taxon>Salamandridae</taxon>
        <taxon>Pleurodelinae</taxon>
        <taxon>Pleurodeles</taxon>
    </lineage>
</organism>
<accession>A0AAV7U949</accession>
<name>A0AAV7U949_PLEWA</name>
<dbReference type="Proteomes" id="UP001066276">
    <property type="component" value="Chromosome 3_1"/>
</dbReference>
<dbReference type="AlphaFoldDB" id="A0AAV7U949"/>
<dbReference type="EMBL" id="JANPWB010000005">
    <property type="protein sequence ID" value="KAJ1184283.1"/>
    <property type="molecule type" value="Genomic_DNA"/>
</dbReference>
<feature type="compositionally biased region" description="Basic and acidic residues" evidence="1">
    <location>
        <begin position="167"/>
        <end position="189"/>
    </location>
</feature>
<feature type="region of interest" description="Disordered" evidence="1">
    <location>
        <begin position="154"/>
        <end position="189"/>
    </location>
</feature>
<evidence type="ECO:0000313" key="3">
    <source>
        <dbReference type="Proteomes" id="UP001066276"/>
    </source>
</evidence>
<proteinExistence type="predicted"/>
<protein>
    <submittedName>
        <fullName evidence="2">Uncharacterized protein</fullName>
    </submittedName>
</protein>
<gene>
    <name evidence="2" type="ORF">NDU88_001091</name>
</gene>
<sequence length="189" mass="20741">MVQVFDSPFSSAALVEREQDVNPVCPCVQLRFQLRVIYFPSDRARSEHPDVNEEYAMEERLAEALGSHVQESVNQALIKALKPFTRPLFIYGQRELGGGLPMVNMSSDDLAPDVGFAQRASVGPSLSADILVQMAASVIKDHEYDLFPSLEATGSLPRMSSNTLDAAKSDSSHSSKSERTDDPKPTGKR</sequence>
<evidence type="ECO:0000313" key="2">
    <source>
        <dbReference type="EMBL" id="KAJ1184283.1"/>
    </source>
</evidence>